<accession>S7Y3Q0</accession>
<comment type="caution">
    <text evidence="1">The sequence shown here is derived from an EMBL/GenBank/DDBJ whole genome shotgun (WGS) entry which is preliminary data.</text>
</comment>
<protein>
    <submittedName>
        <fullName evidence="1">Uncharacterized protein</fullName>
    </submittedName>
</protein>
<name>S7Y3Q0_ACIJU</name>
<evidence type="ECO:0000313" key="1">
    <source>
        <dbReference type="EMBL" id="EPR85829.1"/>
    </source>
</evidence>
<dbReference type="Proteomes" id="UP000018420">
    <property type="component" value="Unassembled WGS sequence"/>
</dbReference>
<dbReference type="PATRIC" id="fig|1330047.3.peg.1753"/>
<dbReference type="EMBL" id="ASYZ01000087">
    <property type="protein sequence ID" value="EPR85829.1"/>
    <property type="molecule type" value="Genomic_DNA"/>
</dbReference>
<dbReference type="AlphaFoldDB" id="S7Y3Q0"/>
<proteinExistence type="predicted"/>
<gene>
    <name evidence="1" type="ORF">L292_3159</name>
</gene>
<evidence type="ECO:0000313" key="2">
    <source>
        <dbReference type="Proteomes" id="UP000018420"/>
    </source>
</evidence>
<reference evidence="1 2" key="1">
    <citation type="submission" date="2013-05" db="EMBL/GenBank/DDBJ databases">
        <title>Genome assembly of Acinetobacter junii MTCC 11364.</title>
        <authorList>
            <person name="Khatri I."/>
            <person name="Singh N.K."/>
            <person name="Subramanian S."/>
            <person name="Mayilraj S."/>
        </authorList>
    </citation>
    <scope>NUCLEOTIDE SEQUENCE [LARGE SCALE GENOMIC DNA]</scope>
    <source>
        <strain evidence="1 2">MTCC 11364</strain>
    </source>
</reference>
<organism evidence="1 2">
    <name type="scientific">Acinetobacter junii CIP 107470 = MTCC 11364</name>
    <dbReference type="NCBI Taxonomy" id="1217666"/>
    <lineage>
        <taxon>Bacteria</taxon>
        <taxon>Pseudomonadati</taxon>
        <taxon>Pseudomonadota</taxon>
        <taxon>Gammaproteobacteria</taxon>
        <taxon>Moraxellales</taxon>
        <taxon>Moraxellaceae</taxon>
        <taxon>Acinetobacter</taxon>
    </lineage>
</organism>
<sequence>MSHSIHYYKSNVQPYLLYNYRQDAKTIIIARIAYLKTNPVRPIPTLELQVGGKTIPHEPKYAAKWSSLARKRKAGLLLILLYYIADKHGLDMTSTLAQRLLEGWLGHSISNKLLIKAFGQTGRTAEDKTKDLDQLDELIGLYKNYAFDILQRDKRKMKLIKETLWNELNPENKHLA</sequence>